<dbReference type="Proteomes" id="UP000019335">
    <property type="component" value="Chromosome 1"/>
</dbReference>
<feature type="transmembrane region" description="Helical" evidence="8">
    <location>
        <begin position="824"/>
        <end position="842"/>
    </location>
</feature>
<proteinExistence type="predicted"/>
<evidence type="ECO:0000256" key="8">
    <source>
        <dbReference type="SAM" id="Phobius"/>
    </source>
</evidence>
<feature type="transmembrane region" description="Helical" evidence="8">
    <location>
        <begin position="849"/>
        <end position="866"/>
    </location>
</feature>
<evidence type="ECO:0000313" key="9">
    <source>
        <dbReference type="EMBL" id="EWM30522.1"/>
    </source>
</evidence>
<keyword evidence="10" id="KW-1185">Reference proteome</keyword>
<evidence type="ECO:0000256" key="4">
    <source>
        <dbReference type="ARBA" id="ARBA00022692"/>
    </source>
</evidence>
<feature type="transmembrane region" description="Helical" evidence="8">
    <location>
        <begin position="252"/>
        <end position="267"/>
    </location>
</feature>
<dbReference type="PANTHER" id="PTHR30509:SF9">
    <property type="entry name" value="MULTIDRUG RESISTANCE PROTEIN MDTO"/>
    <property type="match status" value="1"/>
</dbReference>
<evidence type="ECO:0000256" key="1">
    <source>
        <dbReference type="ARBA" id="ARBA00004651"/>
    </source>
</evidence>
<keyword evidence="6 8" id="KW-0472">Membrane</keyword>
<feature type="transmembrane region" description="Helical" evidence="8">
    <location>
        <begin position="227"/>
        <end position="245"/>
    </location>
</feature>
<accession>W7TWS6</accession>
<dbReference type="PANTHER" id="PTHR30509">
    <property type="entry name" value="P-HYDROXYBENZOIC ACID EFFLUX PUMP SUBUNIT-RELATED"/>
    <property type="match status" value="1"/>
</dbReference>
<evidence type="ECO:0000256" key="6">
    <source>
        <dbReference type="ARBA" id="ARBA00023136"/>
    </source>
</evidence>
<evidence type="ECO:0000256" key="7">
    <source>
        <dbReference type="SAM" id="MobiDB-lite"/>
    </source>
</evidence>
<dbReference type="GO" id="GO:0005886">
    <property type="term" value="C:plasma membrane"/>
    <property type="evidence" value="ECO:0007669"/>
    <property type="project" value="UniProtKB-SubCell"/>
</dbReference>
<evidence type="ECO:0000313" key="10">
    <source>
        <dbReference type="Proteomes" id="UP000019335"/>
    </source>
</evidence>
<feature type="region of interest" description="Disordered" evidence="7">
    <location>
        <begin position="77"/>
        <end position="105"/>
    </location>
</feature>
<dbReference type="GO" id="GO:0022857">
    <property type="term" value="F:transmembrane transporter activity"/>
    <property type="evidence" value="ECO:0007669"/>
    <property type="project" value="InterPro"/>
</dbReference>
<dbReference type="Pfam" id="PF04632">
    <property type="entry name" value="FUSC"/>
    <property type="match status" value="1"/>
</dbReference>
<dbReference type="EMBL" id="AZIL01000033">
    <property type="protein sequence ID" value="EWM30522.1"/>
    <property type="molecule type" value="Genomic_DNA"/>
</dbReference>
<comment type="caution">
    <text evidence="9">The sequence shown here is derived from an EMBL/GenBank/DDBJ whole genome shotgun (WGS) entry which is preliminary data.</text>
</comment>
<protein>
    <submittedName>
        <fullName evidence="9">Uncharacterized protein</fullName>
    </submittedName>
</protein>
<feature type="region of interest" description="Disordered" evidence="7">
    <location>
        <begin position="1"/>
        <end position="38"/>
    </location>
</feature>
<evidence type="ECO:0000256" key="2">
    <source>
        <dbReference type="ARBA" id="ARBA00022448"/>
    </source>
</evidence>
<keyword evidence="4 8" id="KW-0812">Transmembrane</keyword>
<name>W7TWS6_9STRA</name>
<comment type="subcellular location">
    <subcellularLocation>
        <location evidence="1">Cell membrane</location>
        <topology evidence="1">Multi-pass membrane protein</topology>
    </subcellularLocation>
</comment>
<sequence length="1291" mass="143353">MTDEEENDAVSNDKPRNSLPSDSIRVAPDVPGVSPLKHSHQSLLHDTGIGDQWVEYNRNLGSNCDFRTSTTSKRPFLEPLNDISTSPSRHTYGEASPSSASVRTPRKDNMGIYLTRVATGLRSTVKHAFRWRKRPPGPRDVRPSVRAFYYKLLNASRPALACFLATGVSMVYPWSHKVTWFSITLSISGVGRNLGHTLAGIRQQWMGITVAVPLCFLLKFLEFSKVLTAIAIFLVSVAVCGSDMLNEAAKQVSLIFITWVVLVALVTPDTTMEDLLLDLIKAVLGANIFCTVVMLFPSPRLAVRLCRWRLEELQEVLGRFLEDAVDSYCLQDDSGLHDLEAVIDEAVSLIETIRALLPDVDFELALLSCGCQRSASRRTYDHVVEYLGILEDQLENCRGMAVALSDMYPNATHSEFVRAMRPGLLDVVTESKKVLEGTCYHLSAALQYWIQQKWWWRLCYRGRGPWRPPKTQSFVGRECATRSAQSSRGDGKHKHVSIHMEDAGKPQHGGLFSRRPNSSLYSEGGDHEQARAPNCAAEENTTMSLSGPISEQEREHLSRAPPSFYDIDPQCEDVEDCVPGELFSPPKAALARVLHALLKTRMRVVYGVELKGTAPDDRIEPVHELPSKMRQDDLRVLSIDRLAMRSPRSVVLERSRTAAVAAASFQKDSERRGYMNLLPRNAFVLDLKMFVAAFERHRILCNVSMVAVEPSATSTREQKTCCSLATSVFVNAYRNICRGPGEGWDAWRQPLKVALAILLASIVVLADDKHLGLQTIWCPITVAQTMSSHPSSAFKSGANRVQGTVLGAVMGMAVTTWAPVVNKVAIVFILTAWVFVCAFSRGSRTYGEAATSAGLTAPIIVIGPVVGSSGAVVRISQVILGTVIYVGVDNLIFPTRAKILLRSQLCESVEKLGNLCRDGLAIFQTEIALGSRNKDEQNENRGDTVEQHNASPARNKIVGTFDDGGSTGIVTEADEEPQTSLTFKNDETPEFTILEKVKRSALFRFVGWGKGKNGKKIHKTPKPVKMTETHTSPPTPAVETSAHLMAVVQAAEARMRRNTVIIQQALSKEELYISYASDEPELWHKPFQRMAYLKVYAIQLRMHKYLLMLHRSAASFPRTLARCDLEMLQAYGSIILRLQRTLEAVFNDVLLRLRRLAKKSSSTGASAQSMENLSSPIMKQGGVNVFRLRQEFCDIQDAIDDLVADYFAKDPVLTSLDFIVPLNGMIYSTRKMSPECVAFVQAVRELKFQEKRIGRGVPMAAAVMKEMALPVFGTEKIGNEREGEKTKEQMD</sequence>
<evidence type="ECO:0000256" key="5">
    <source>
        <dbReference type="ARBA" id="ARBA00022989"/>
    </source>
</evidence>
<evidence type="ECO:0000256" key="3">
    <source>
        <dbReference type="ARBA" id="ARBA00022475"/>
    </source>
</evidence>
<feature type="region of interest" description="Disordered" evidence="7">
    <location>
        <begin position="1014"/>
        <end position="1037"/>
    </location>
</feature>
<keyword evidence="2" id="KW-0813">Transport</keyword>
<feature type="region of interest" description="Disordered" evidence="7">
    <location>
        <begin position="472"/>
        <end position="530"/>
    </location>
</feature>
<organism evidence="9 10">
    <name type="scientific">Nannochloropsis gaditana</name>
    <dbReference type="NCBI Taxonomy" id="72520"/>
    <lineage>
        <taxon>Eukaryota</taxon>
        <taxon>Sar</taxon>
        <taxon>Stramenopiles</taxon>
        <taxon>Ochrophyta</taxon>
        <taxon>Eustigmatophyceae</taxon>
        <taxon>Eustigmatales</taxon>
        <taxon>Monodopsidaceae</taxon>
        <taxon>Nannochloropsis</taxon>
    </lineage>
</organism>
<gene>
    <name evidence="9" type="ORF">Naga_100013g27</name>
</gene>
<keyword evidence="3" id="KW-1003">Cell membrane</keyword>
<dbReference type="OrthoDB" id="207409at2759"/>
<reference evidence="9 10" key="1">
    <citation type="journal article" date="2014" name="Mol. Plant">
        <title>Chromosome Scale Genome Assembly and Transcriptome Profiling of Nannochloropsis gaditana in Nitrogen Depletion.</title>
        <authorList>
            <person name="Corteggiani Carpinelli E."/>
            <person name="Telatin A."/>
            <person name="Vitulo N."/>
            <person name="Forcato C."/>
            <person name="D'Angelo M."/>
            <person name="Schiavon R."/>
            <person name="Vezzi A."/>
            <person name="Giacometti G.M."/>
            <person name="Morosinotto T."/>
            <person name="Valle G."/>
        </authorList>
    </citation>
    <scope>NUCLEOTIDE SEQUENCE [LARGE SCALE GENOMIC DNA]</scope>
    <source>
        <strain evidence="9 10">B-31</strain>
    </source>
</reference>
<dbReference type="InterPro" id="IPR006726">
    <property type="entry name" value="PHBA_efflux_AaeB/fusaric-R"/>
</dbReference>
<keyword evidence="5 8" id="KW-1133">Transmembrane helix</keyword>